<accession>A0A8S2RTQ6</accession>
<organism evidence="3 4">
    <name type="scientific">Didymodactylos carnosus</name>
    <dbReference type="NCBI Taxonomy" id="1234261"/>
    <lineage>
        <taxon>Eukaryota</taxon>
        <taxon>Metazoa</taxon>
        <taxon>Spiralia</taxon>
        <taxon>Gnathifera</taxon>
        <taxon>Rotifera</taxon>
        <taxon>Eurotatoria</taxon>
        <taxon>Bdelloidea</taxon>
        <taxon>Philodinida</taxon>
        <taxon>Philodinidae</taxon>
        <taxon>Didymodactylos</taxon>
    </lineage>
</organism>
<gene>
    <name evidence="2" type="ORF">OVA965_LOCUS32034</name>
    <name evidence="3" type="ORF">TMI583_LOCUS32885</name>
</gene>
<dbReference type="GO" id="GO:0140284">
    <property type="term" value="C:endoplasmic reticulum-endosome membrane contact site"/>
    <property type="evidence" value="ECO:0007669"/>
    <property type="project" value="TreeGrafter"/>
</dbReference>
<feature type="domain" description="CRAL-TRIO" evidence="1">
    <location>
        <begin position="2"/>
        <end position="53"/>
    </location>
</feature>
<protein>
    <recommendedName>
        <fullName evidence="1">CRAL-TRIO domain-containing protein</fullName>
    </recommendedName>
</protein>
<dbReference type="AlphaFoldDB" id="A0A8S2RTQ6"/>
<evidence type="ECO:0000313" key="4">
    <source>
        <dbReference type="Proteomes" id="UP000682733"/>
    </source>
</evidence>
<evidence type="ECO:0000313" key="3">
    <source>
        <dbReference type="EMBL" id="CAF4187873.1"/>
    </source>
</evidence>
<dbReference type="InterPro" id="IPR053012">
    <property type="entry name" value="ER-organelle_contact"/>
</dbReference>
<sequence length="64" mass="7532">YMLIYRLPFILTAAWKIIKGWLSAEAEYFIKFVDQKTIGQYISPDQLFTHMGGSVSIYSYFIEK</sequence>
<dbReference type="Proteomes" id="UP000677228">
    <property type="component" value="Unassembled WGS sequence"/>
</dbReference>
<reference evidence="3" key="1">
    <citation type="submission" date="2021-02" db="EMBL/GenBank/DDBJ databases">
        <authorList>
            <person name="Nowell W R."/>
        </authorList>
    </citation>
    <scope>NUCLEOTIDE SEQUENCE</scope>
</reference>
<name>A0A8S2RTQ6_9BILA</name>
<comment type="caution">
    <text evidence="3">The sequence shown here is derived from an EMBL/GenBank/DDBJ whole genome shotgun (WGS) entry which is preliminary data.</text>
</comment>
<proteinExistence type="predicted"/>
<dbReference type="Proteomes" id="UP000682733">
    <property type="component" value="Unassembled WGS sequence"/>
</dbReference>
<dbReference type="EMBL" id="CAJNOK010024626">
    <property type="protein sequence ID" value="CAF1379235.1"/>
    <property type="molecule type" value="Genomic_DNA"/>
</dbReference>
<evidence type="ECO:0000259" key="1">
    <source>
        <dbReference type="Pfam" id="PF00650"/>
    </source>
</evidence>
<dbReference type="InterPro" id="IPR001251">
    <property type="entry name" value="CRAL-TRIO_dom"/>
</dbReference>
<dbReference type="EMBL" id="CAJOBA010046315">
    <property type="protein sequence ID" value="CAF4187873.1"/>
    <property type="molecule type" value="Genomic_DNA"/>
</dbReference>
<dbReference type="Gene3D" id="3.40.525.10">
    <property type="entry name" value="CRAL-TRIO lipid binding domain"/>
    <property type="match status" value="1"/>
</dbReference>
<dbReference type="PANTHER" id="PTHR46384:SF1">
    <property type="entry name" value="MOTILE SPERM DOMAIN-CONTAINING PROTEIN 2"/>
    <property type="match status" value="1"/>
</dbReference>
<dbReference type="PANTHER" id="PTHR46384">
    <property type="entry name" value="MOTILE SPERM DOMAIN-CONTAINING PROTEIN 2"/>
    <property type="match status" value="1"/>
</dbReference>
<dbReference type="InterPro" id="IPR036865">
    <property type="entry name" value="CRAL-TRIO_dom_sf"/>
</dbReference>
<dbReference type="GO" id="GO:0012505">
    <property type="term" value="C:endomembrane system"/>
    <property type="evidence" value="ECO:0007669"/>
    <property type="project" value="TreeGrafter"/>
</dbReference>
<feature type="non-terminal residue" evidence="3">
    <location>
        <position position="1"/>
    </location>
</feature>
<dbReference type="Pfam" id="PF00650">
    <property type="entry name" value="CRAL_TRIO"/>
    <property type="match status" value="1"/>
</dbReference>
<dbReference type="SUPFAM" id="SSF52087">
    <property type="entry name" value="CRAL/TRIO domain"/>
    <property type="match status" value="1"/>
</dbReference>
<evidence type="ECO:0000313" key="2">
    <source>
        <dbReference type="EMBL" id="CAF1379235.1"/>
    </source>
</evidence>